<proteinExistence type="predicted"/>
<reference evidence="2 3" key="1">
    <citation type="journal article" date="2013" name="Curr. Biol.">
        <title>The Genome of the Foraminiferan Reticulomyxa filosa.</title>
        <authorList>
            <person name="Glockner G."/>
            <person name="Hulsmann N."/>
            <person name="Schleicher M."/>
            <person name="Noegel A.A."/>
            <person name="Eichinger L."/>
            <person name="Gallinger C."/>
            <person name="Pawlowski J."/>
            <person name="Sierra R."/>
            <person name="Euteneuer U."/>
            <person name="Pillet L."/>
            <person name="Moustafa A."/>
            <person name="Platzer M."/>
            <person name="Groth M."/>
            <person name="Szafranski K."/>
            <person name="Schliwa M."/>
        </authorList>
    </citation>
    <scope>NUCLEOTIDE SEQUENCE [LARGE SCALE GENOMIC DNA]</scope>
</reference>
<feature type="domain" description="Caspase family p20" evidence="1">
    <location>
        <begin position="130"/>
        <end position="223"/>
    </location>
</feature>
<dbReference type="EMBL" id="ASPP01028866">
    <property type="protein sequence ID" value="ETO04845.1"/>
    <property type="molecule type" value="Genomic_DNA"/>
</dbReference>
<gene>
    <name evidence="2" type="ORF">RFI_32551</name>
</gene>
<dbReference type="Pfam" id="PF00656">
    <property type="entry name" value="Peptidase_C14"/>
    <property type="match status" value="1"/>
</dbReference>
<dbReference type="InterPro" id="IPR011600">
    <property type="entry name" value="Pept_C14_caspase"/>
</dbReference>
<sequence length="318" mass="36734">MNELTFEELVRQSYNCLEWKHLQKIRNENVRLELVDMNDNTIESDEAVQMSFENNEPFFKIKLTPFQHPVTIEKKKTIKNALVIMIGISEYTNNKNWCNLPGVKEDNTENFKQLFEQELNYTFVCNPSPSMTKEDVQDFMDRVIIDHGLRKNTKKYDGLIMIICGHGDQGDEGDEGDEGDVLVTSDGGSIPIAEFRDPFNCKRMRSFEDFPKIFIIDVCRSKSNPESQKPATTEKGKLHKDDGFLVIWSTTKGNTVADLSLLSEYMKNIVTSTYKSGHPFKQALQDIRTEIRNKNDFYCVESQDTTNYDIVFEQRKSA</sequence>
<evidence type="ECO:0000313" key="2">
    <source>
        <dbReference type="EMBL" id="ETO04845.1"/>
    </source>
</evidence>
<dbReference type="Proteomes" id="UP000023152">
    <property type="component" value="Unassembled WGS sequence"/>
</dbReference>
<evidence type="ECO:0000313" key="3">
    <source>
        <dbReference type="Proteomes" id="UP000023152"/>
    </source>
</evidence>
<dbReference type="AlphaFoldDB" id="X6LVW5"/>
<comment type="caution">
    <text evidence="2">The sequence shown here is derived from an EMBL/GenBank/DDBJ whole genome shotgun (WGS) entry which is preliminary data.</text>
</comment>
<dbReference type="PROSITE" id="PS50208">
    <property type="entry name" value="CASPASE_P20"/>
    <property type="match status" value="1"/>
</dbReference>
<dbReference type="Gene3D" id="3.40.50.1460">
    <property type="match status" value="1"/>
</dbReference>
<protein>
    <recommendedName>
        <fullName evidence="1">Caspase family p20 domain-containing protein</fullName>
    </recommendedName>
</protein>
<organism evidence="2 3">
    <name type="scientific">Reticulomyxa filosa</name>
    <dbReference type="NCBI Taxonomy" id="46433"/>
    <lineage>
        <taxon>Eukaryota</taxon>
        <taxon>Sar</taxon>
        <taxon>Rhizaria</taxon>
        <taxon>Retaria</taxon>
        <taxon>Foraminifera</taxon>
        <taxon>Monothalamids</taxon>
        <taxon>Reticulomyxidae</taxon>
        <taxon>Reticulomyxa</taxon>
    </lineage>
</organism>
<dbReference type="SUPFAM" id="SSF52129">
    <property type="entry name" value="Caspase-like"/>
    <property type="match status" value="1"/>
</dbReference>
<dbReference type="GO" id="GO:0004197">
    <property type="term" value="F:cysteine-type endopeptidase activity"/>
    <property type="evidence" value="ECO:0007669"/>
    <property type="project" value="InterPro"/>
</dbReference>
<accession>X6LVW5</accession>
<evidence type="ECO:0000259" key="1">
    <source>
        <dbReference type="PROSITE" id="PS50208"/>
    </source>
</evidence>
<dbReference type="GO" id="GO:0006508">
    <property type="term" value="P:proteolysis"/>
    <property type="evidence" value="ECO:0007669"/>
    <property type="project" value="InterPro"/>
</dbReference>
<keyword evidence="3" id="KW-1185">Reference proteome</keyword>
<dbReference type="InterPro" id="IPR001309">
    <property type="entry name" value="Pept_C14_p20"/>
</dbReference>
<dbReference type="InterPro" id="IPR029030">
    <property type="entry name" value="Caspase-like_dom_sf"/>
</dbReference>
<name>X6LVW5_RETFI</name>